<accession>A0ABX1C4R4</accession>
<protein>
    <submittedName>
        <fullName evidence="2">Uncharacterized protein</fullName>
    </submittedName>
</protein>
<reference evidence="2 3" key="1">
    <citation type="submission" date="2020-03" db="EMBL/GenBank/DDBJ databases">
        <title>Draft genome of Streptomyces sp. ventii, isolated from the Axial Seamount in the Pacific Ocean, and resequencing of the two type strains Streptomyces lonarensis strain NCL 716 and Streptomyces bohaiensis strain 11A07.</title>
        <authorList>
            <person name="Loughran R.M."/>
            <person name="Pfannmuller K.M."/>
            <person name="Wasson B.J."/>
            <person name="Deadmond M.C."/>
            <person name="Paddock B.E."/>
            <person name="Koyack M.J."/>
            <person name="Gallegos D.A."/>
            <person name="Mitchell E.A."/>
            <person name="Ushijima B."/>
            <person name="Saw J.H."/>
            <person name="Mcphail K.L."/>
            <person name="Videau P."/>
        </authorList>
    </citation>
    <scope>NUCLEOTIDE SEQUENCE [LARGE SCALE GENOMIC DNA]</scope>
    <source>
        <strain evidence="2 3">11A07</strain>
    </source>
</reference>
<name>A0ABX1C4R4_9ACTN</name>
<organism evidence="2 3">
    <name type="scientific">Streptomyces bohaiensis</name>
    <dbReference type="NCBI Taxonomy" id="1431344"/>
    <lineage>
        <taxon>Bacteria</taxon>
        <taxon>Bacillati</taxon>
        <taxon>Actinomycetota</taxon>
        <taxon>Actinomycetes</taxon>
        <taxon>Kitasatosporales</taxon>
        <taxon>Streptomycetaceae</taxon>
        <taxon>Streptomyces</taxon>
    </lineage>
</organism>
<feature type="region of interest" description="Disordered" evidence="1">
    <location>
        <begin position="1"/>
        <end position="61"/>
    </location>
</feature>
<sequence>MHPNQPQPSADDFLMGGSGSPSAKFPAPGTTIGGVITEKPTVEQQRDIESGKPKHWSDGNPMMQLVVTVQTDQRDPSIDEDSGKRRIYVKGQMRQAVADAVRAAGARGLEVGGELHVTYSHDGKAKTYGFTPPKQYTARYVPAATTALHTPDPGMAPPVAQAPPAPTPQQQYAQPNPAVQALQQQQAAATAQAAHHPGGQTTPPF</sequence>
<dbReference type="Proteomes" id="UP000727056">
    <property type="component" value="Unassembled WGS sequence"/>
</dbReference>
<evidence type="ECO:0000256" key="1">
    <source>
        <dbReference type="SAM" id="MobiDB-lite"/>
    </source>
</evidence>
<feature type="compositionally biased region" description="Basic and acidic residues" evidence="1">
    <location>
        <begin position="40"/>
        <end position="57"/>
    </location>
</feature>
<gene>
    <name evidence="2" type="ORF">HCN52_04380</name>
</gene>
<evidence type="ECO:0000313" key="2">
    <source>
        <dbReference type="EMBL" id="NJQ14192.1"/>
    </source>
</evidence>
<comment type="caution">
    <text evidence="2">The sequence shown here is derived from an EMBL/GenBank/DDBJ whole genome shotgun (WGS) entry which is preliminary data.</text>
</comment>
<proteinExistence type="predicted"/>
<dbReference type="EMBL" id="JAAVJC010000018">
    <property type="protein sequence ID" value="NJQ14192.1"/>
    <property type="molecule type" value="Genomic_DNA"/>
</dbReference>
<evidence type="ECO:0000313" key="3">
    <source>
        <dbReference type="Proteomes" id="UP000727056"/>
    </source>
</evidence>
<keyword evidence="3" id="KW-1185">Reference proteome</keyword>
<feature type="compositionally biased region" description="Low complexity" evidence="1">
    <location>
        <begin position="168"/>
        <end position="194"/>
    </location>
</feature>
<feature type="compositionally biased region" description="Pro residues" evidence="1">
    <location>
        <begin position="154"/>
        <end position="167"/>
    </location>
</feature>
<feature type="region of interest" description="Disordered" evidence="1">
    <location>
        <begin position="147"/>
        <end position="205"/>
    </location>
</feature>